<dbReference type="PANTHER" id="PTHR15730">
    <property type="entry name" value="EXPERIMENTAL AUTOIMMUNE PROSTATITIS ANTIGEN 2-RELATED"/>
    <property type="match status" value="1"/>
</dbReference>
<proteinExistence type="predicted"/>
<evidence type="ECO:0000256" key="1">
    <source>
        <dbReference type="SAM" id="SignalP"/>
    </source>
</evidence>
<dbReference type="InterPro" id="IPR031161">
    <property type="entry name" value="Peptidase_M60_dom"/>
</dbReference>
<evidence type="ECO:0000259" key="2">
    <source>
        <dbReference type="PROSITE" id="PS51723"/>
    </source>
</evidence>
<organism evidence="3 4">
    <name type="scientific">Candidatus Phocaeicola excrementipullorum</name>
    <dbReference type="NCBI Taxonomy" id="2838731"/>
    <lineage>
        <taxon>Bacteria</taxon>
        <taxon>Pseudomonadati</taxon>
        <taxon>Bacteroidota</taxon>
        <taxon>Bacteroidia</taxon>
        <taxon>Bacteroidales</taxon>
        <taxon>Bacteroidaceae</taxon>
        <taxon>Phocaeicola</taxon>
    </lineage>
</organism>
<dbReference type="SUPFAM" id="SSF49785">
    <property type="entry name" value="Galactose-binding domain-like"/>
    <property type="match status" value="1"/>
</dbReference>
<dbReference type="Gene3D" id="2.60.120.260">
    <property type="entry name" value="Galactose-binding domain-like"/>
    <property type="match status" value="1"/>
</dbReference>
<dbReference type="SMART" id="SM01276">
    <property type="entry name" value="M60-like"/>
    <property type="match status" value="1"/>
</dbReference>
<dbReference type="InterPro" id="IPR008979">
    <property type="entry name" value="Galactose-bd-like_sf"/>
</dbReference>
<feature type="chain" id="PRO_5037008356" evidence="1">
    <location>
        <begin position="20"/>
        <end position="955"/>
    </location>
</feature>
<dbReference type="Pfam" id="PF13402">
    <property type="entry name" value="Peptidase_M60"/>
    <property type="match status" value="1"/>
</dbReference>
<reference evidence="3" key="2">
    <citation type="submission" date="2021-04" db="EMBL/GenBank/DDBJ databases">
        <authorList>
            <person name="Gilroy R."/>
        </authorList>
    </citation>
    <scope>NUCLEOTIDE SEQUENCE</scope>
    <source>
        <strain evidence="3">8470</strain>
    </source>
</reference>
<dbReference type="Pfam" id="PF18630">
    <property type="entry name" value="Peptidase_M60_C"/>
    <property type="match status" value="1"/>
</dbReference>
<feature type="signal peptide" evidence="1">
    <location>
        <begin position="1"/>
        <end position="19"/>
    </location>
</feature>
<keyword evidence="1" id="KW-0732">Signal</keyword>
<dbReference type="PROSITE" id="PS51723">
    <property type="entry name" value="PEPTIDASE_M60"/>
    <property type="match status" value="1"/>
</dbReference>
<feature type="domain" description="Peptidase M60" evidence="2">
    <location>
        <begin position="447"/>
        <end position="756"/>
    </location>
</feature>
<dbReference type="Gene3D" id="1.10.390.30">
    <property type="entry name" value="Peptidase M60, enhancin-like domain 3"/>
    <property type="match status" value="1"/>
</dbReference>
<dbReference type="Gene3D" id="2.60.120.1250">
    <property type="entry name" value="Peptidase M60, enhancin-like domain 1"/>
    <property type="match status" value="1"/>
</dbReference>
<dbReference type="InterPro" id="IPR024361">
    <property type="entry name" value="BACON"/>
</dbReference>
<evidence type="ECO:0000313" key="4">
    <source>
        <dbReference type="Proteomes" id="UP000784286"/>
    </source>
</evidence>
<dbReference type="Gene3D" id="2.60.40.10">
    <property type="entry name" value="Immunoglobulins"/>
    <property type="match status" value="2"/>
</dbReference>
<accession>A0A948TKP5</accession>
<protein>
    <submittedName>
        <fullName evidence="3">M60 family metallopeptidase</fullName>
    </submittedName>
</protein>
<dbReference type="Pfam" id="PF13004">
    <property type="entry name" value="BACON"/>
    <property type="match status" value="1"/>
</dbReference>
<dbReference type="Proteomes" id="UP000784286">
    <property type="component" value="Unassembled WGS sequence"/>
</dbReference>
<dbReference type="InterPro" id="IPR013783">
    <property type="entry name" value="Ig-like_fold"/>
</dbReference>
<name>A0A948TKP5_9BACT</name>
<dbReference type="PANTHER" id="PTHR15730:SF5">
    <property type="entry name" value="SI:CH211-210B2.2-RELATED"/>
    <property type="match status" value="1"/>
</dbReference>
<comment type="caution">
    <text evidence="3">The sequence shown here is derived from an EMBL/GenBank/DDBJ whole genome shotgun (WGS) entry which is preliminary data.</text>
</comment>
<dbReference type="InterPro" id="IPR042279">
    <property type="entry name" value="Pep_M60_3"/>
</dbReference>
<dbReference type="EMBL" id="JAHLFJ010000005">
    <property type="protein sequence ID" value="MBU3855067.1"/>
    <property type="molecule type" value="Genomic_DNA"/>
</dbReference>
<dbReference type="InterPro" id="IPR041333">
    <property type="entry name" value="M60_C"/>
</dbReference>
<gene>
    <name evidence="3" type="ORF">H9928_00645</name>
</gene>
<dbReference type="CDD" id="cd14948">
    <property type="entry name" value="BACON"/>
    <property type="match status" value="2"/>
</dbReference>
<dbReference type="InterPro" id="IPR051244">
    <property type="entry name" value="TCAF"/>
</dbReference>
<evidence type="ECO:0000313" key="3">
    <source>
        <dbReference type="EMBL" id="MBU3855067.1"/>
    </source>
</evidence>
<sequence length="955" mass="107711">MKRIIFLSICIICTAFVLAACSDDEGNFGGTPVFSIDEQHLQQDFEQGASYVSIPVNTNMELSQWSVASSDETWCLVSQEKPTSTSSSILISVRESEEPDVRTATVSVTSGVANYTIQVRQLGYGPAILLKDENPTISADGGGLDITVTSNVEYTIDLPAECNWMREVPTRALTDKVYRYTVDANPTYEERTVTLTYTYTEDPSVTAACTVTQEAKTSGVDDVEVEGDVQVFPTGAQASEYQPGNGIEYTYDGRIDENHYHSLWDAESVKFPVTLEYFFEQKPDIDYIVYNTRSGNGNFGEVDVYVATEENPDYQLQGSYNFRMQNAASRVTFSPSYSKVTKIKFSVKSGLGGFVSCSEMQFFQKNPDNKLERQLLEVFTDITCTEVKDDATGAQIQALPGYFASLATQLRNGTYDPWEKEFRVQAYKPYSDVEVWAQNLMTSRYSNLDNPTGIYVEPGDSVIVLVGDTHGQSVSIQCIGEETKSDGTTNYVQTAASGETRFLEEGVNKVGFSQRGMLFVMYTADLLNPTAQPITIHIPPGSGIVSGFFDLETHKTNDKYAELIGKANYKYFCVRGERIMFYFHRQQMKQAVPYDILSAINLWDDIIGWQQELMGIEDVRPSQVNNHLFAISPEGSYMWASDYRVAFVYTYLNNILLYDNVMAAKDNAWGPAHEIGHVHQKAINWPSSTESSNNLFSNYILYKLGKYCSRGEELSALATARCINRQGWYNMGSATHQNEDAELHMRMNWQLWNYYHRCGHKPDFWPTLFKLLREDRIVESDPGAGQLKFAMKACQAANENLTDFFEMWGFFEPVNTTIEQYGRWNYVVDESMIESAKQYMKQFPAPKHAFYYLEDRKNGDVGIESYQVGDVGYYTQFEGEGTKITKEVSYTRSGNRISITDGDEAVAFEIRQSPSSELLYFSNFLTFDVPSSVALDGAKVYAVQADGTRIECKKR</sequence>
<dbReference type="Gene3D" id="3.40.390.80">
    <property type="entry name" value="Peptidase M60, enhancin-like domain 2"/>
    <property type="match status" value="1"/>
</dbReference>
<dbReference type="AlphaFoldDB" id="A0A948TKP5"/>
<reference evidence="3" key="1">
    <citation type="journal article" date="2021" name="PeerJ">
        <title>Extensive microbial diversity within the chicken gut microbiome revealed by metagenomics and culture.</title>
        <authorList>
            <person name="Gilroy R."/>
            <person name="Ravi A."/>
            <person name="Getino M."/>
            <person name="Pursley I."/>
            <person name="Horton D.L."/>
            <person name="Alikhan N.F."/>
            <person name="Baker D."/>
            <person name="Gharbi K."/>
            <person name="Hall N."/>
            <person name="Watson M."/>
            <person name="Adriaenssens E.M."/>
            <person name="Foster-Nyarko E."/>
            <person name="Jarju S."/>
            <person name="Secka A."/>
            <person name="Antonio M."/>
            <person name="Oren A."/>
            <person name="Chaudhuri R.R."/>
            <person name="La Ragione R."/>
            <person name="Hildebrand F."/>
            <person name="Pallen M.J."/>
        </authorList>
    </citation>
    <scope>NUCLEOTIDE SEQUENCE</scope>
    <source>
        <strain evidence="3">8470</strain>
    </source>
</reference>
<dbReference type="PROSITE" id="PS51257">
    <property type="entry name" value="PROKAR_LIPOPROTEIN"/>
    <property type="match status" value="1"/>
</dbReference>